<dbReference type="AlphaFoldDB" id="A0A3B0R9I8"/>
<gene>
    <name evidence="1" type="ORF">MNBD_ACTINO01-2201</name>
</gene>
<evidence type="ECO:0008006" key="2">
    <source>
        <dbReference type="Google" id="ProtNLM"/>
    </source>
</evidence>
<protein>
    <recommendedName>
        <fullName evidence="2">Benzoate transporter</fullName>
    </recommendedName>
</protein>
<sequence length="503" mass="54386">GDRLLVMTSGGGYGIGPVGDRELSADVAPGYSSPRTVLTEVDVSNPASMAAVRTLTLDGTILSSRMTSGSIRVVVSSGPTGFAWEYPQGNGIRAEQVAIDANKKIIEESTIENWVPWYVLEDHKAGTTSDGPLLGCEQVGVPDEFSGLSMLSVLSIDLDSGLEPGNAIGLLAEGQTIYASTDNLYVATAPWMAWPLMEQAGGDVRATESLTTQIHMFDITDPATAVYVSSGRVDGTLLSQWSMDEYDGTLRVVTTDENPWWGSSDVPDSAVITLQRKGDELVQVGYVDGLGKNERVYAVRFIEDKGYVVTFRQVDPLYIVDLSDPTNPQVTGELKINGYSAYLHPIGEDLLLGVGQDASDEGRTLGTQVSVFDVSDPTNPQRLSRMTFKEAYSQAEWDTHAFLWWAPKGISVLPMQRWSWDERTGKEDNFSGAVVLAVGPQRVKQLGLIEHPNAAGEECPDCSWSAPIMRSLVIGDTLYTISEAGILASDIDTLDDVAWVPFG</sequence>
<evidence type="ECO:0000313" key="1">
    <source>
        <dbReference type="EMBL" id="VAV89012.1"/>
    </source>
</evidence>
<dbReference type="EMBL" id="UOEI01000002">
    <property type="protein sequence ID" value="VAV89012.1"/>
    <property type="molecule type" value="Genomic_DNA"/>
</dbReference>
<proteinExistence type="predicted"/>
<feature type="non-terminal residue" evidence="1">
    <location>
        <position position="1"/>
    </location>
</feature>
<dbReference type="InterPro" id="IPR019198">
    <property type="entry name" value="Beta_propeller_containing"/>
</dbReference>
<organism evidence="1">
    <name type="scientific">hydrothermal vent metagenome</name>
    <dbReference type="NCBI Taxonomy" id="652676"/>
    <lineage>
        <taxon>unclassified sequences</taxon>
        <taxon>metagenomes</taxon>
        <taxon>ecological metagenomes</taxon>
    </lineage>
</organism>
<accession>A0A3B0R9I8</accession>
<dbReference type="SUPFAM" id="SSF51004">
    <property type="entry name" value="C-terminal (heme d1) domain of cytochrome cd1-nitrite reductase"/>
    <property type="match status" value="1"/>
</dbReference>
<dbReference type="InterPro" id="IPR011048">
    <property type="entry name" value="Haem_d1_sf"/>
</dbReference>
<name>A0A3B0R9I8_9ZZZZ</name>
<reference evidence="1" key="1">
    <citation type="submission" date="2018-06" db="EMBL/GenBank/DDBJ databases">
        <authorList>
            <person name="Zhirakovskaya E."/>
        </authorList>
    </citation>
    <scope>NUCLEOTIDE SEQUENCE</scope>
</reference>
<dbReference type="Pfam" id="PF09826">
    <property type="entry name" value="Beta_propel"/>
    <property type="match status" value="1"/>
</dbReference>